<dbReference type="Pfam" id="PF17406">
    <property type="entry name" value="Nrap_D5"/>
    <property type="match status" value="1"/>
</dbReference>
<dbReference type="GO" id="GO:0006409">
    <property type="term" value="P:tRNA export from nucleus"/>
    <property type="evidence" value="ECO:0007669"/>
    <property type="project" value="TreeGrafter"/>
</dbReference>
<name>K5WS07_PHACS</name>
<dbReference type="InterPro" id="IPR035371">
    <property type="entry name" value="Nrap_D6"/>
</dbReference>
<keyword evidence="1" id="KW-0539">Nucleus</keyword>
<dbReference type="HOGENOM" id="CLU_003502_1_1_1"/>
<accession>K5WS07</accession>
<dbReference type="InterPro" id="IPR035368">
    <property type="entry name" value="Nrap_D3"/>
</dbReference>
<keyword evidence="8" id="KW-1185">Reference proteome</keyword>
<comment type="subcellular location">
    <subcellularLocation>
        <location evidence="1">Nucleus</location>
        <location evidence="1">Nucleolus</location>
    </subcellularLocation>
</comment>
<dbReference type="Pfam" id="PF17404">
    <property type="entry name" value="Nrap_D3"/>
    <property type="match status" value="1"/>
</dbReference>
<dbReference type="Pfam" id="PF17403">
    <property type="entry name" value="Nrap_D2"/>
    <property type="match status" value="1"/>
</dbReference>
<evidence type="ECO:0000259" key="6">
    <source>
        <dbReference type="Pfam" id="PF17407"/>
    </source>
</evidence>
<dbReference type="KEGG" id="pco:PHACADRAFT_259350"/>
<dbReference type="EMBL" id="JH930474">
    <property type="protein sequence ID" value="EKM53177.1"/>
    <property type="molecule type" value="Genomic_DNA"/>
</dbReference>
<dbReference type="Gene3D" id="3.30.70.3030">
    <property type="match status" value="1"/>
</dbReference>
<dbReference type="RefSeq" id="XP_007397873.1">
    <property type="nucleotide sequence ID" value="XM_007397811.1"/>
</dbReference>
<keyword evidence="1" id="KW-0694">RNA-binding</keyword>
<keyword evidence="1" id="KW-0687">Ribonucleoprotein</keyword>
<dbReference type="GO" id="GO:0003723">
    <property type="term" value="F:RNA binding"/>
    <property type="evidence" value="ECO:0007669"/>
    <property type="project" value="UniProtKB-KW"/>
</dbReference>
<dbReference type="PANTHER" id="PTHR17972">
    <property type="entry name" value="NUCLEOLAR RNA-ASSOCIATED PROTEIN"/>
    <property type="match status" value="1"/>
</dbReference>
<proteinExistence type="inferred from homology"/>
<dbReference type="InterPro" id="IPR005554">
    <property type="entry name" value="NOL6/Upt22"/>
</dbReference>
<dbReference type="GO" id="GO:0006364">
    <property type="term" value="P:rRNA processing"/>
    <property type="evidence" value="ECO:0007669"/>
    <property type="project" value="UniProtKB-KW"/>
</dbReference>
<evidence type="ECO:0000313" key="8">
    <source>
        <dbReference type="Proteomes" id="UP000008370"/>
    </source>
</evidence>
<dbReference type="PANTHER" id="PTHR17972:SF0">
    <property type="entry name" value="NUCLEOLAR PROTEIN 6"/>
    <property type="match status" value="1"/>
</dbReference>
<evidence type="ECO:0000256" key="1">
    <source>
        <dbReference type="RuleBase" id="RU364032"/>
    </source>
</evidence>
<reference evidence="7 8" key="1">
    <citation type="journal article" date="2012" name="BMC Genomics">
        <title>Comparative genomics of the white-rot fungi, Phanerochaete carnosa and P. chrysosporium, to elucidate the genetic basis of the distinct wood types they colonize.</title>
        <authorList>
            <person name="Suzuki H."/>
            <person name="MacDonald J."/>
            <person name="Syed K."/>
            <person name="Salamov A."/>
            <person name="Hori C."/>
            <person name="Aerts A."/>
            <person name="Henrissat B."/>
            <person name="Wiebenga A."/>
            <person name="vanKuyk P.A."/>
            <person name="Barry K."/>
            <person name="Lindquist E."/>
            <person name="LaButti K."/>
            <person name="Lapidus A."/>
            <person name="Lucas S."/>
            <person name="Coutinho P."/>
            <person name="Gong Y."/>
            <person name="Samejima M."/>
            <person name="Mahadevan R."/>
            <person name="Abou-Zaid M."/>
            <person name="de Vries R.P."/>
            <person name="Igarashi K."/>
            <person name="Yadav J.S."/>
            <person name="Grigoriev I.V."/>
            <person name="Master E.R."/>
        </authorList>
    </citation>
    <scope>NUCLEOTIDE SEQUENCE [LARGE SCALE GENOMIC DNA]</scope>
    <source>
        <strain evidence="7 8">HHB-10118-sp</strain>
    </source>
</reference>
<dbReference type="GeneID" id="18917394"/>
<keyword evidence="1" id="KW-0698">rRNA processing</keyword>
<dbReference type="InterPro" id="IPR035370">
    <property type="entry name" value="Nrap_D5"/>
</dbReference>
<dbReference type="STRING" id="650164.K5WS07"/>
<dbReference type="AlphaFoldDB" id="K5WS07"/>
<dbReference type="Gene3D" id="1.10.1410.10">
    <property type="match status" value="1"/>
</dbReference>
<feature type="domain" description="Nrap protein" evidence="2">
    <location>
        <begin position="1"/>
        <end position="159"/>
    </location>
</feature>
<evidence type="ECO:0000259" key="5">
    <source>
        <dbReference type="Pfam" id="PF17406"/>
    </source>
</evidence>
<protein>
    <recommendedName>
        <fullName evidence="1">U3 small nucleolar RNA-associated protein 22</fullName>
    </recommendedName>
</protein>
<feature type="domain" description="Nrap protein" evidence="3">
    <location>
        <begin position="167"/>
        <end position="322"/>
    </location>
</feature>
<dbReference type="GO" id="GO:0032545">
    <property type="term" value="C:CURI complex"/>
    <property type="evidence" value="ECO:0007669"/>
    <property type="project" value="TreeGrafter"/>
</dbReference>
<dbReference type="Pfam" id="PF17407">
    <property type="entry name" value="Nrap_D6"/>
    <property type="match status" value="1"/>
</dbReference>
<gene>
    <name evidence="7" type="ORF">PHACADRAFT_259350</name>
</gene>
<dbReference type="OrthoDB" id="10251401at2759"/>
<feature type="domain" description="Nrap protein" evidence="6">
    <location>
        <begin position="736"/>
        <end position="878"/>
    </location>
</feature>
<dbReference type="InParanoid" id="K5WS07"/>
<evidence type="ECO:0000259" key="2">
    <source>
        <dbReference type="Pfam" id="PF17403"/>
    </source>
</evidence>
<dbReference type="Proteomes" id="UP000008370">
    <property type="component" value="Unassembled WGS sequence"/>
</dbReference>
<comment type="similarity">
    <text evidence="1">Belongs to the NRAP family.</text>
</comment>
<dbReference type="Pfam" id="PF17405">
    <property type="entry name" value="Nrap_D4"/>
    <property type="match status" value="1"/>
</dbReference>
<dbReference type="GO" id="GO:0034456">
    <property type="term" value="C:UTP-C complex"/>
    <property type="evidence" value="ECO:0007669"/>
    <property type="project" value="TreeGrafter"/>
</dbReference>
<dbReference type="FunCoup" id="K5WS07">
    <property type="interactions" value="578"/>
</dbReference>
<evidence type="ECO:0000313" key="7">
    <source>
        <dbReference type="EMBL" id="EKM53177.1"/>
    </source>
</evidence>
<dbReference type="InterPro" id="IPR035367">
    <property type="entry name" value="Nrap_D2"/>
</dbReference>
<feature type="domain" description="Nrap protein" evidence="5">
    <location>
        <begin position="573"/>
        <end position="732"/>
    </location>
</feature>
<evidence type="ECO:0000259" key="3">
    <source>
        <dbReference type="Pfam" id="PF17404"/>
    </source>
</evidence>
<dbReference type="InterPro" id="IPR035369">
    <property type="entry name" value="Nrap_D4"/>
</dbReference>
<sequence length="882" mass="98794">MLRVWANQRGYGAGGERKLCMRGFEGRGYWWAAVLDLLVNGEEALPTAKLSGAASKRKPLGKGLSSYQLFRAALDFFAKTDFSIDHIFLKTENGQHRFPPAEYDGCEPVFIDHTSSVNLLAGMPLGSLEMLKHDAKLTLETLNDSSLSAYEDPFTETLLRDRRDLQKRFDVVLRIDLSQAKLLKPSIHVVLDTGSAYNALLATLESTVRIGLGNRAKAVAILHSSVSSRPLSQAQPAFPPVIYIGLILDTEHAFRLVDHGPPAEESETQETRRFRELWGEKSELRRFKDGSIAESAVWDIRNADERAQIPFFIARYLVHRHCGVPESNMRAWQSDFDSVLRVPHELANLYQSVGAQAGFKAAMTAFDTLVKNIKALDDQLPLAVLNISPVSESLRYTSVFAPVAMDQKLEGTLPACARYVPVMDVIIEFEKSGRWPDDLRAIQKIKLAFFETLGSALMSSAPGLCATIVLGDAAHVSEIEDAGCLELITPDGWAFNARIWHDREATLLDQLIDDKPHLPKHIKKKLAKANPVNGSGPDPRLRAQAMHAKDVYTRRFIHAPRHHRAIAALAHRFTAFASTVRLVKRWLASHWLLRAHVSEEAAELLCAHVFLGATRTTKDRESVPGTKERGFVMVVHFLKDWEWEKGVFVPLYGDEKAEMSEGETKQAEVEIKAGDCRGVWVVSTEHDEEGHMWTAECPDGIAARRVQTVAKASWTALQEIENVEFDSKTLFVHPTEHYDFLVRLDRATLPRYHHNVATDASALFGKSGKYTNNRLTVAPREPQRRPGFDPAQMFFDDLKRVYTDTFKVFYDPLGGDQYGGIWDPTLKEPRPFRVLGGFNSAPAPKENEKSKDKGFVKLNHDAIFTEIERMGTGIVEGITVQV</sequence>
<organism evidence="7 8">
    <name type="scientific">Phanerochaete carnosa (strain HHB-10118-sp)</name>
    <name type="common">White-rot fungus</name>
    <name type="synonym">Peniophora carnosa</name>
    <dbReference type="NCBI Taxonomy" id="650164"/>
    <lineage>
        <taxon>Eukaryota</taxon>
        <taxon>Fungi</taxon>
        <taxon>Dikarya</taxon>
        <taxon>Basidiomycota</taxon>
        <taxon>Agaricomycotina</taxon>
        <taxon>Agaricomycetes</taxon>
        <taxon>Polyporales</taxon>
        <taxon>Phanerochaetaceae</taxon>
        <taxon>Phanerochaete</taxon>
    </lineage>
</organism>
<dbReference type="GO" id="GO:0032040">
    <property type="term" value="C:small-subunit processome"/>
    <property type="evidence" value="ECO:0007669"/>
    <property type="project" value="TreeGrafter"/>
</dbReference>
<keyword evidence="1" id="KW-0690">Ribosome biogenesis</keyword>
<feature type="domain" description="Nrap protein" evidence="4">
    <location>
        <begin position="336"/>
        <end position="571"/>
    </location>
</feature>
<evidence type="ECO:0000259" key="4">
    <source>
        <dbReference type="Pfam" id="PF17405"/>
    </source>
</evidence>